<dbReference type="SUPFAM" id="SSF117074">
    <property type="entry name" value="Hypothetical protein PA1324"/>
    <property type="match status" value="1"/>
</dbReference>
<proteinExistence type="predicted"/>
<dbReference type="OrthoDB" id="956632at2"/>
<evidence type="ECO:0000313" key="3">
    <source>
        <dbReference type="EMBL" id="SFU70111.1"/>
    </source>
</evidence>
<evidence type="ECO:0000313" key="4">
    <source>
        <dbReference type="Proteomes" id="UP000182491"/>
    </source>
</evidence>
<reference evidence="4" key="1">
    <citation type="submission" date="2016-10" db="EMBL/GenBank/DDBJ databases">
        <authorList>
            <person name="Varghese N."/>
        </authorList>
    </citation>
    <scope>NUCLEOTIDE SEQUENCE [LARGE SCALE GENOMIC DNA]</scope>
    <source>
        <strain evidence="4">DSM 18820</strain>
    </source>
</reference>
<dbReference type="AlphaFoldDB" id="A0A1I7IB07"/>
<evidence type="ECO:0000256" key="2">
    <source>
        <dbReference type="SAM" id="SignalP"/>
    </source>
</evidence>
<dbReference type="STRING" id="388950.GCA_001611675_01479"/>
<evidence type="ECO:0008006" key="5">
    <source>
        <dbReference type="Google" id="ProtNLM"/>
    </source>
</evidence>
<evidence type="ECO:0000256" key="1">
    <source>
        <dbReference type="SAM" id="MobiDB-lite"/>
    </source>
</evidence>
<feature type="signal peptide" evidence="2">
    <location>
        <begin position="1"/>
        <end position="21"/>
    </location>
</feature>
<sequence length="184" mass="20038">MPKFLLLPLALLLLNCNGAKTSHQPPIQEEPMENSGATQQGQLPAQGQQKQAQEQQAPIAQGIRGRVVMESGNQMPSPNAPKSSGKRGAQRTLYIYELTKGTQTNTLEGVFHTNIQTNLVTQVVTDANGNFAVGLAPGKYSLFSKEEKGLYANLFDGENNIFPVEVQQGQVTTVEFLINYNASY</sequence>
<dbReference type="Proteomes" id="UP000182491">
    <property type="component" value="Unassembled WGS sequence"/>
</dbReference>
<dbReference type="EMBL" id="FPCA01000002">
    <property type="protein sequence ID" value="SFU70111.1"/>
    <property type="molecule type" value="Genomic_DNA"/>
</dbReference>
<organism evidence="3 4">
    <name type="scientific">Pontibacter akesuensis</name>
    <dbReference type="NCBI Taxonomy" id="388950"/>
    <lineage>
        <taxon>Bacteria</taxon>
        <taxon>Pseudomonadati</taxon>
        <taxon>Bacteroidota</taxon>
        <taxon>Cytophagia</taxon>
        <taxon>Cytophagales</taxon>
        <taxon>Hymenobacteraceae</taxon>
        <taxon>Pontibacter</taxon>
    </lineage>
</organism>
<keyword evidence="2" id="KW-0732">Signal</keyword>
<feature type="chain" id="PRO_5010344221" description="Carboxypeptidase regulatory-like domain-containing protein" evidence="2">
    <location>
        <begin position="22"/>
        <end position="184"/>
    </location>
</feature>
<gene>
    <name evidence="3" type="ORF">SAMN04487941_2062</name>
</gene>
<accession>A0A1I7IB07</accession>
<protein>
    <recommendedName>
        <fullName evidence="5">Carboxypeptidase regulatory-like domain-containing protein</fullName>
    </recommendedName>
</protein>
<feature type="compositionally biased region" description="Low complexity" evidence="1">
    <location>
        <begin position="36"/>
        <end position="59"/>
    </location>
</feature>
<feature type="region of interest" description="Disordered" evidence="1">
    <location>
        <begin position="21"/>
        <end position="59"/>
    </location>
</feature>
<keyword evidence="4" id="KW-1185">Reference proteome</keyword>
<name>A0A1I7IB07_9BACT</name>